<name>A0A1I1UJH5_9FLAO</name>
<feature type="domain" description="RagB/SusD" evidence="6">
    <location>
        <begin position="354"/>
        <end position="458"/>
    </location>
</feature>
<organism evidence="8 9">
    <name type="scientific">Flavobacterium phragmitis</name>
    <dbReference type="NCBI Taxonomy" id="739143"/>
    <lineage>
        <taxon>Bacteria</taxon>
        <taxon>Pseudomonadati</taxon>
        <taxon>Bacteroidota</taxon>
        <taxon>Flavobacteriia</taxon>
        <taxon>Flavobacteriales</taxon>
        <taxon>Flavobacteriaceae</taxon>
        <taxon>Flavobacterium</taxon>
    </lineage>
</organism>
<evidence type="ECO:0000256" key="5">
    <source>
        <dbReference type="ARBA" id="ARBA00023237"/>
    </source>
</evidence>
<evidence type="ECO:0000256" key="1">
    <source>
        <dbReference type="ARBA" id="ARBA00004442"/>
    </source>
</evidence>
<evidence type="ECO:0000259" key="6">
    <source>
        <dbReference type="Pfam" id="PF07980"/>
    </source>
</evidence>
<evidence type="ECO:0000256" key="3">
    <source>
        <dbReference type="ARBA" id="ARBA00022729"/>
    </source>
</evidence>
<dbReference type="OrthoDB" id="1100079at2"/>
<keyword evidence="3" id="KW-0732">Signal</keyword>
<reference evidence="9" key="1">
    <citation type="submission" date="2016-10" db="EMBL/GenBank/DDBJ databases">
        <authorList>
            <person name="Varghese N."/>
            <person name="Submissions S."/>
        </authorList>
    </citation>
    <scope>NUCLEOTIDE SEQUENCE [LARGE SCALE GENOMIC DNA]</scope>
    <source>
        <strain evidence="9">CGMCC 1.10370</strain>
    </source>
</reference>
<dbReference type="Pfam" id="PF14322">
    <property type="entry name" value="SusD-like_3"/>
    <property type="match status" value="1"/>
</dbReference>
<dbReference type="EMBL" id="FOMH01000011">
    <property type="protein sequence ID" value="SFD71022.1"/>
    <property type="molecule type" value="Genomic_DNA"/>
</dbReference>
<dbReference type="InterPro" id="IPR012944">
    <property type="entry name" value="SusD_RagB_dom"/>
</dbReference>
<evidence type="ECO:0000256" key="2">
    <source>
        <dbReference type="ARBA" id="ARBA00006275"/>
    </source>
</evidence>
<comment type="similarity">
    <text evidence="2">Belongs to the SusD family.</text>
</comment>
<feature type="domain" description="SusD-like N-terminal" evidence="7">
    <location>
        <begin position="77"/>
        <end position="237"/>
    </location>
</feature>
<gene>
    <name evidence="8" type="ORF">SAMN05216297_11150</name>
</gene>
<keyword evidence="5" id="KW-0998">Cell outer membrane</keyword>
<dbReference type="Proteomes" id="UP000199672">
    <property type="component" value="Unassembled WGS sequence"/>
</dbReference>
<evidence type="ECO:0000256" key="4">
    <source>
        <dbReference type="ARBA" id="ARBA00023136"/>
    </source>
</evidence>
<dbReference type="InterPro" id="IPR011990">
    <property type="entry name" value="TPR-like_helical_dom_sf"/>
</dbReference>
<dbReference type="Pfam" id="PF07980">
    <property type="entry name" value="SusD_RagB"/>
    <property type="match status" value="1"/>
</dbReference>
<evidence type="ECO:0000259" key="7">
    <source>
        <dbReference type="Pfam" id="PF14322"/>
    </source>
</evidence>
<protein>
    <submittedName>
        <fullName evidence="8">SusD family protein</fullName>
    </submittedName>
</protein>
<dbReference type="STRING" id="739143.SAMN05216297_11150"/>
<dbReference type="SUPFAM" id="SSF48452">
    <property type="entry name" value="TPR-like"/>
    <property type="match status" value="1"/>
</dbReference>
<evidence type="ECO:0000313" key="9">
    <source>
        <dbReference type="Proteomes" id="UP000199672"/>
    </source>
</evidence>
<evidence type="ECO:0000313" key="8">
    <source>
        <dbReference type="EMBL" id="SFD71022.1"/>
    </source>
</evidence>
<dbReference type="GO" id="GO:0009279">
    <property type="term" value="C:cell outer membrane"/>
    <property type="evidence" value="ECO:0007669"/>
    <property type="project" value="UniProtKB-SubCell"/>
</dbReference>
<comment type="subcellular location">
    <subcellularLocation>
        <location evidence="1">Cell outer membrane</location>
    </subcellularLocation>
</comment>
<dbReference type="RefSeq" id="WP_091496416.1">
    <property type="nucleotide sequence ID" value="NZ_FOMH01000011.1"/>
</dbReference>
<keyword evidence="9" id="KW-1185">Reference proteome</keyword>
<dbReference type="AlphaFoldDB" id="A0A1I1UJH5"/>
<dbReference type="PROSITE" id="PS51257">
    <property type="entry name" value="PROKAR_LIPOPROTEIN"/>
    <property type="match status" value="1"/>
</dbReference>
<dbReference type="Gene3D" id="1.25.40.390">
    <property type="match status" value="1"/>
</dbReference>
<sequence length="483" mass="53912">MKNLISKICIATMALFLMVGCSKEFLDEPVPTDGVSPEVVFGSRKGVEAFISGIMREFREQFSTTDTPSATDTAGLNSIFFARSVKGNDLILANNWFGSDYENNNREPTYRRTKFVWTYCYFMINQANTLIQGVEGSSALGDADKKELAAYGYALRGFFYHQLVLDYCPSYSVDLNYPAPPIYTEPTKTGKAMSTVGELYKFIESDLIKAVDGLTSDRLGKSYINKNVANGILAEVYQVMGNWSGAATAANASYGGNPTAVLNSAGYRSGFDDYTNIEWIWGSAQRSDQSNYYYNAPASMMDHMVPSYACGFINRDFVSLFSPTDVRGYFQKKSASITDVNDYRYWITRKFAFSFSGDNAIIRTPEMILIEAEAKVRLGDDNGGHALLYILQKNRDVNAIKSTATGSALIDEILVERRKELYGENGIEWFDAKRLRRGITRTGNHRVGAVASLTADDKRFFLKIPQVEIDANPLIPKDINNNR</sequence>
<keyword evidence="4" id="KW-0472">Membrane</keyword>
<accession>A0A1I1UJH5</accession>
<dbReference type="InterPro" id="IPR033985">
    <property type="entry name" value="SusD-like_N"/>
</dbReference>
<proteinExistence type="inferred from homology"/>